<dbReference type="Proteomes" id="UP000008744">
    <property type="component" value="Unassembled WGS sequence"/>
</dbReference>
<accession>B4H9M0</accession>
<gene>
    <name evidence="2" type="primary">Dper\GL10276</name>
    <name evidence="2" type="ORF">Dper_GL10276</name>
</gene>
<sequence>MDKIECANVFGDLYAKGIVAMTEKESDNIIPMIMLGFKDCALKTGVATPDCLKIEIIEPDSRCAGQCPAEDQAPGHVRGPECSQVTR</sequence>
<dbReference type="EMBL" id="CH479229">
    <property type="protein sequence ID" value="EDW36496.1"/>
    <property type="molecule type" value="Genomic_DNA"/>
</dbReference>
<protein>
    <submittedName>
        <fullName evidence="2">GL10276</fullName>
    </submittedName>
</protein>
<dbReference type="STRING" id="7234.B4H9M0"/>
<organism evidence="3">
    <name type="scientific">Drosophila persimilis</name>
    <name type="common">Fruit fly</name>
    <dbReference type="NCBI Taxonomy" id="7234"/>
    <lineage>
        <taxon>Eukaryota</taxon>
        <taxon>Metazoa</taxon>
        <taxon>Ecdysozoa</taxon>
        <taxon>Arthropoda</taxon>
        <taxon>Hexapoda</taxon>
        <taxon>Insecta</taxon>
        <taxon>Pterygota</taxon>
        <taxon>Neoptera</taxon>
        <taxon>Endopterygota</taxon>
        <taxon>Diptera</taxon>
        <taxon>Brachycera</taxon>
        <taxon>Muscomorpha</taxon>
        <taxon>Ephydroidea</taxon>
        <taxon>Drosophilidae</taxon>
        <taxon>Drosophila</taxon>
        <taxon>Sophophora</taxon>
    </lineage>
</organism>
<reference evidence="2 3" key="1">
    <citation type="journal article" date="2007" name="Nature">
        <title>Evolution of genes and genomes on the Drosophila phylogeny.</title>
        <authorList>
            <consortium name="Drosophila 12 Genomes Consortium"/>
            <person name="Clark A.G."/>
            <person name="Eisen M.B."/>
            <person name="Smith D.R."/>
            <person name="Bergman C.M."/>
            <person name="Oliver B."/>
            <person name="Markow T.A."/>
            <person name="Kaufman T.C."/>
            <person name="Kellis M."/>
            <person name="Gelbart W."/>
            <person name="Iyer V.N."/>
            <person name="Pollard D.A."/>
            <person name="Sackton T.B."/>
            <person name="Larracuente A.M."/>
            <person name="Singh N.D."/>
            <person name="Abad J.P."/>
            <person name="Abt D.N."/>
            <person name="Adryan B."/>
            <person name="Aguade M."/>
            <person name="Akashi H."/>
            <person name="Anderson W.W."/>
            <person name="Aquadro C.F."/>
            <person name="Ardell D.H."/>
            <person name="Arguello R."/>
            <person name="Artieri C.G."/>
            <person name="Barbash D.A."/>
            <person name="Barker D."/>
            <person name="Barsanti P."/>
            <person name="Batterham P."/>
            <person name="Batzoglou S."/>
            <person name="Begun D."/>
            <person name="Bhutkar A."/>
            <person name="Blanco E."/>
            <person name="Bosak S.A."/>
            <person name="Bradley R.K."/>
            <person name="Brand A.D."/>
            <person name="Brent M.R."/>
            <person name="Brooks A.N."/>
            <person name="Brown R.H."/>
            <person name="Butlin R.K."/>
            <person name="Caggese C."/>
            <person name="Calvi B.R."/>
            <person name="Bernardo de Carvalho A."/>
            <person name="Caspi A."/>
            <person name="Castrezana S."/>
            <person name="Celniker S.E."/>
            <person name="Chang J.L."/>
            <person name="Chapple C."/>
            <person name="Chatterji S."/>
            <person name="Chinwalla A."/>
            <person name="Civetta A."/>
            <person name="Clifton S.W."/>
            <person name="Comeron J.M."/>
            <person name="Costello J.C."/>
            <person name="Coyne J.A."/>
            <person name="Daub J."/>
            <person name="David R.G."/>
            <person name="Delcher A.L."/>
            <person name="Delehaunty K."/>
            <person name="Do C.B."/>
            <person name="Ebling H."/>
            <person name="Edwards K."/>
            <person name="Eickbush T."/>
            <person name="Evans J.D."/>
            <person name="Filipski A."/>
            <person name="Findeiss S."/>
            <person name="Freyhult E."/>
            <person name="Fulton L."/>
            <person name="Fulton R."/>
            <person name="Garcia A.C."/>
            <person name="Gardiner A."/>
            <person name="Garfield D.A."/>
            <person name="Garvin B.E."/>
            <person name="Gibson G."/>
            <person name="Gilbert D."/>
            <person name="Gnerre S."/>
            <person name="Godfrey J."/>
            <person name="Good R."/>
            <person name="Gotea V."/>
            <person name="Gravely B."/>
            <person name="Greenberg A.J."/>
            <person name="Griffiths-Jones S."/>
            <person name="Gross S."/>
            <person name="Guigo R."/>
            <person name="Gustafson E.A."/>
            <person name="Haerty W."/>
            <person name="Hahn M.W."/>
            <person name="Halligan D.L."/>
            <person name="Halpern A.L."/>
            <person name="Halter G.M."/>
            <person name="Han M.V."/>
            <person name="Heger A."/>
            <person name="Hillier L."/>
            <person name="Hinrichs A.S."/>
            <person name="Holmes I."/>
            <person name="Hoskins R.A."/>
            <person name="Hubisz M.J."/>
            <person name="Hultmark D."/>
            <person name="Huntley M.A."/>
            <person name="Jaffe D.B."/>
            <person name="Jagadeeshan S."/>
            <person name="Jeck W.R."/>
            <person name="Johnson J."/>
            <person name="Jones C.D."/>
            <person name="Jordan W.C."/>
            <person name="Karpen G.H."/>
            <person name="Kataoka E."/>
            <person name="Keightley P.D."/>
            <person name="Kheradpour P."/>
            <person name="Kirkness E.F."/>
            <person name="Koerich L.B."/>
            <person name="Kristiansen K."/>
            <person name="Kudrna D."/>
            <person name="Kulathinal R.J."/>
            <person name="Kumar S."/>
            <person name="Kwok R."/>
            <person name="Lander E."/>
            <person name="Langley C.H."/>
            <person name="Lapoint R."/>
            <person name="Lazzaro B.P."/>
            <person name="Lee S.J."/>
            <person name="Levesque L."/>
            <person name="Li R."/>
            <person name="Lin C.F."/>
            <person name="Lin M.F."/>
            <person name="Lindblad-Toh K."/>
            <person name="Llopart A."/>
            <person name="Long M."/>
            <person name="Low L."/>
            <person name="Lozovsky E."/>
            <person name="Lu J."/>
            <person name="Luo M."/>
            <person name="Machado C.A."/>
            <person name="Makalowski W."/>
            <person name="Marzo M."/>
            <person name="Matsuda M."/>
            <person name="Matzkin L."/>
            <person name="McAllister B."/>
            <person name="McBride C.S."/>
            <person name="McKernan B."/>
            <person name="McKernan K."/>
            <person name="Mendez-Lago M."/>
            <person name="Minx P."/>
            <person name="Mollenhauer M.U."/>
            <person name="Montooth K."/>
            <person name="Mount S.M."/>
            <person name="Mu X."/>
            <person name="Myers E."/>
            <person name="Negre B."/>
            <person name="Newfeld S."/>
            <person name="Nielsen R."/>
            <person name="Noor M.A."/>
            <person name="O'Grady P."/>
            <person name="Pachter L."/>
            <person name="Papaceit M."/>
            <person name="Parisi M.J."/>
            <person name="Parisi M."/>
            <person name="Parts L."/>
            <person name="Pedersen J.S."/>
            <person name="Pesole G."/>
            <person name="Phillippy A.M."/>
            <person name="Ponting C.P."/>
            <person name="Pop M."/>
            <person name="Porcelli D."/>
            <person name="Powell J.R."/>
            <person name="Prohaska S."/>
            <person name="Pruitt K."/>
            <person name="Puig M."/>
            <person name="Quesneville H."/>
            <person name="Ram K.R."/>
            <person name="Rand D."/>
            <person name="Rasmussen M.D."/>
            <person name="Reed L.K."/>
            <person name="Reenan R."/>
            <person name="Reily A."/>
            <person name="Remington K.A."/>
            <person name="Rieger T.T."/>
            <person name="Ritchie M.G."/>
            <person name="Robin C."/>
            <person name="Rogers Y.H."/>
            <person name="Rohde C."/>
            <person name="Rozas J."/>
            <person name="Rubenfield M.J."/>
            <person name="Ruiz A."/>
            <person name="Russo S."/>
            <person name="Salzberg S.L."/>
            <person name="Sanchez-Gracia A."/>
            <person name="Saranga D.J."/>
            <person name="Sato H."/>
            <person name="Schaeffer S.W."/>
            <person name="Schatz M.C."/>
            <person name="Schlenke T."/>
            <person name="Schwartz R."/>
            <person name="Segarra C."/>
            <person name="Singh R.S."/>
            <person name="Sirot L."/>
            <person name="Sirota M."/>
            <person name="Sisneros N.B."/>
            <person name="Smith C.D."/>
            <person name="Smith T.F."/>
            <person name="Spieth J."/>
            <person name="Stage D.E."/>
            <person name="Stark A."/>
            <person name="Stephan W."/>
            <person name="Strausberg R.L."/>
            <person name="Strempel S."/>
            <person name="Sturgill D."/>
            <person name="Sutton G."/>
            <person name="Sutton G.G."/>
            <person name="Tao W."/>
            <person name="Teichmann S."/>
            <person name="Tobari Y.N."/>
            <person name="Tomimura Y."/>
            <person name="Tsolas J.M."/>
            <person name="Valente V.L."/>
            <person name="Venter E."/>
            <person name="Venter J.C."/>
            <person name="Vicario S."/>
            <person name="Vieira F.G."/>
            <person name="Vilella A.J."/>
            <person name="Villasante A."/>
            <person name="Walenz B."/>
            <person name="Wang J."/>
            <person name="Wasserman M."/>
            <person name="Watts T."/>
            <person name="Wilson D."/>
            <person name="Wilson R.K."/>
            <person name="Wing R.A."/>
            <person name="Wolfner M.F."/>
            <person name="Wong A."/>
            <person name="Wong G.K."/>
            <person name="Wu C.I."/>
            <person name="Wu G."/>
            <person name="Yamamoto D."/>
            <person name="Yang H.P."/>
            <person name="Yang S.P."/>
            <person name="Yorke J.A."/>
            <person name="Yoshida K."/>
            <person name="Zdobnov E."/>
            <person name="Zhang P."/>
            <person name="Zhang Y."/>
            <person name="Zimin A.V."/>
            <person name="Baldwin J."/>
            <person name="Abdouelleil A."/>
            <person name="Abdulkadir J."/>
            <person name="Abebe A."/>
            <person name="Abera B."/>
            <person name="Abreu J."/>
            <person name="Acer S.C."/>
            <person name="Aftuck L."/>
            <person name="Alexander A."/>
            <person name="An P."/>
            <person name="Anderson E."/>
            <person name="Anderson S."/>
            <person name="Arachi H."/>
            <person name="Azer M."/>
            <person name="Bachantsang P."/>
            <person name="Barry A."/>
            <person name="Bayul T."/>
            <person name="Berlin A."/>
            <person name="Bessette D."/>
            <person name="Bloom T."/>
            <person name="Blye J."/>
            <person name="Boguslavskiy L."/>
            <person name="Bonnet C."/>
            <person name="Boukhgalter B."/>
            <person name="Bourzgui I."/>
            <person name="Brown A."/>
            <person name="Cahill P."/>
            <person name="Channer S."/>
            <person name="Cheshatsang Y."/>
            <person name="Chuda L."/>
            <person name="Citroen M."/>
            <person name="Collymore A."/>
            <person name="Cooke P."/>
            <person name="Costello M."/>
            <person name="D'Aco K."/>
            <person name="Daza R."/>
            <person name="De Haan G."/>
            <person name="DeGray S."/>
            <person name="DeMaso C."/>
            <person name="Dhargay N."/>
            <person name="Dooley K."/>
            <person name="Dooley E."/>
            <person name="Doricent M."/>
            <person name="Dorje P."/>
            <person name="Dorjee K."/>
            <person name="Dupes A."/>
            <person name="Elong R."/>
            <person name="Falk J."/>
            <person name="Farina A."/>
            <person name="Faro S."/>
            <person name="Ferguson D."/>
            <person name="Fisher S."/>
            <person name="Foley C.D."/>
            <person name="Franke A."/>
            <person name="Friedrich D."/>
            <person name="Gadbois L."/>
            <person name="Gearin G."/>
            <person name="Gearin C.R."/>
            <person name="Giannoukos G."/>
            <person name="Goode T."/>
            <person name="Graham J."/>
            <person name="Grandbois E."/>
            <person name="Grewal S."/>
            <person name="Gyaltsen K."/>
            <person name="Hafez N."/>
            <person name="Hagos B."/>
            <person name="Hall J."/>
            <person name="Henson C."/>
            <person name="Hollinger A."/>
            <person name="Honan T."/>
            <person name="Huard M.D."/>
            <person name="Hughes L."/>
            <person name="Hurhula B."/>
            <person name="Husby M.E."/>
            <person name="Kamat A."/>
            <person name="Kanga B."/>
            <person name="Kashin S."/>
            <person name="Khazanovich D."/>
            <person name="Kisner P."/>
            <person name="Lance K."/>
            <person name="Lara M."/>
            <person name="Lee W."/>
            <person name="Lennon N."/>
            <person name="Letendre F."/>
            <person name="LeVine R."/>
            <person name="Lipovsky A."/>
            <person name="Liu X."/>
            <person name="Liu J."/>
            <person name="Liu S."/>
            <person name="Lokyitsang T."/>
            <person name="Lokyitsang Y."/>
            <person name="Lubonja R."/>
            <person name="Lui A."/>
            <person name="MacDonald P."/>
            <person name="Magnisalis V."/>
            <person name="Maru K."/>
            <person name="Matthews C."/>
            <person name="McCusker W."/>
            <person name="McDonough S."/>
            <person name="Mehta T."/>
            <person name="Meldrim J."/>
            <person name="Meneus L."/>
            <person name="Mihai O."/>
            <person name="Mihalev A."/>
            <person name="Mihova T."/>
            <person name="Mittelman R."/>
            <person name="Mlenga V."/>
            <person name="Montmayeur A."/>
            <person name="Mulrain L."/>
            <person name="Navidi A."/>
            <person name="Naylor J."/>
            <person name="Negash T."/>
            <person name="Nguyen T."/>
            <person name="Nguyen N."/>
            <person name="Nicol R."/>
            <person name="Norbu C."/>
            <person name="Norbu N."/>
            <person name="Novod N."/>
            <person name="O'Neill B."/>
            <person name="Osman S."/>
            <person name="Markiewicz E."/>
            <person name="Oyono O.L."/>
            <person name="Patti C."/>
            <person name="Phunkhang P."/>
            <person name="Pierre F."/>
            <person name="Priest M."/>
            <person name="Raghuraman S."/>
            <person name="Rege F."/>
            <person name="Reyes R."/>
            <person name="Rise C."/>
            <person name="Rogov P."/>
            <person name="Ross K."/>
            <person name="Ryan E."/>
            <person name="Settipalli S."/>
            <person name="Shea T."/>
            <person name="Sherpa N."/>
            <person name="Shi L."/>
            <person name="Shih D."/>
            <person name="Sparrow T."/>
            <person name="Spaulding J."/>
            <person name="Stalker J."/>
            <person name="Stange-Thomann N."/>
            <person name="Stavropoulos S."/>
            <person name="Stone C."/>
            <person name="Strader C."/>
            <person name="Tesfaye S."/>
            <person name="Thomson T."/>
            <person name="Thoulutsang Y."/>
            <person name="Thoulutsang D."/>
            <person name="Topham K."/>
            <person name="Topping I."/>
            <person name="Tsamla T."/>
            <person name="Vassiliev H."/>
            <person name="Vo A."/>
            <person name="Wangchuk T."/>
            <person name="Wangdi T."/>
            <person name="Weiand M."/>
            <person name="Wilkinson J."/>
            <person name="Wilson A."/>
            <person name="Yadav S."/>
            <person name="Young G."/>
            <person name="Yu Q."/>
            <person name="Zembek L."/>
            <person name="Zhong D."/>
            <person name="Zimmer A."/>
            <person name="Zwirko Z."/>
            <person name="Jaffe D.B."/>
            <person name="Alvarez P."/>
            <person name="Brockman W."/>
            <person name="Butler J."/>
            <person name="Chin C."/>
            <person name="Gnerre S."/>
            <person name="Grabherr M."/>
            <person name="Kleber M."/>
            <person name="Mauceli E."/>
            <person name="MacCallum I."/>
        </authorList>
    </citation>
    <scope>NUCLEOTIDE SEQUENCE [LARGE SCALE GENOMIC DNA]</scope>
    <source>
        <strain evidence="3">MSH-3 / Tucson 14011-0111.49</strain>
    </source>
</reference>
<evidence type="ECO:0000256" key="1">
    <source>
        <dbReference type="SAM" id="MobiDB-lite"/>
    </source>
</evidence>
<dbReference type="AlphaFoldDB" id="B4H9M0"/>
<keyword evidence="3" id="KW-1185">Reference proteome</keyword>
<feature type="region of interest" description="Disordered" evidence="1">
    <location>
        <begin position="68"/>
        <end position="87"/>
    </location>
</feature>
<evidence type="ECO:0000313" key="2">
    <source>
        <dbReference type="EMBL" id="EDW36496.1"/>
    </source>
</evidence>
<name>B4H9M0_DROPE</name>
<dbReference type="HOGENOM" id="CLU_2485701_0_0_1"/>
<proteinExistence type="predicted"/>
<evidence type="ECO:0000313" key="3">
    <source>
        <dbReference type="Proteomes" id="UP000008744"/>
    </source>
</evidence>